<dbReference type="AlphaFoldDB" id="F8CM68"/>
<organism evidence="1 2">
    <name type="scientific">Myxococcus fulvus (strain ATCC BAA-855 / HW-1)</name>
    <dbReference type="NCBI Taxonomy" id="483219"/>
    <lineage>
        <taxon>Bacteria</taxon>
        <taxon>Pseudomonadati</taxon>
        <taxon>Myxococcota</taxon>
        <taxon>Myxococcia</taxon>
        <taxon>Myxococcales</taxon>
        <taxon>Cystobacterineae</taxon>
        <taxon>Myxococcaceae</taxon>
        <taxon>Myxococcus</taxon>
    </lineage>
</organism>
<sequence length="35" mass="4031">MRLTDAPLDYDNPEHLDALKRAYERFPKIGGRSSP</sequence>
<gene>
    <name evidence="1" type="ordered locus">LILAB_04575</name>
</gene>
<evidence type="ECO:0000313" key="1">
    <source>
        <dbReference type="EMBL" id="AEI62836.1"/>
    </source>
</evidence>
<protein>
    <submittedName>
        <fullName evidence="1">Uncharacterized protein</fullName>
    </submittedName>
</protein>
<dbReference type="Proteomes" id="UP000000488">
    <property type="component" value="Chromosome"/>
</dbReference>
<dbReference type="KEGG" id="mfu:LILAB_04575"/>
<name>F8CM68_MYXFH</name>
<dbReference type="Pfam" id="PF19378">
    <property type="entry name" value="DUF5953"/>
    <property type="match status" value="1"/>
</dbReference>
<accession>F8CM68</accession>
<dbReference type="InterPro" id="IPR045997">
    <property type="entry name" value="DUF5953"/>
</dbReference>
<proteinExistence type="predicted"/>
<dbReference type="EMBL" id="CP002830">
    <property type="protein sequence ID" value="AEI62836.1"/>
    <property type="molecule type" value="Genomic_DNA"/>
</dbReference>
<reference evidence="1 2" key="1">
    <citation type="journal article" date="2011" name="J. Bacteriol.">
        <title>Genome sequence of the halotolerant marine bacterium Myxococcus fulvus HW-1.</title>
        <authorList>
            <person name="Li Z.F."/>
            <person name="Li X."/>
            <person name="Liu H."/>
            <person name="Liu X."/>
            <person name="Han K."/>
            <person name="Wu Z.H."/>
            <person name="Hu W."/>
            <person name="Li F.F."/>
            <person name="Li Y.Z."/>
        </authorList>
    </citation>
    <scope>NUCLEOTIDE SEQUENCE [LARGE SCALE GENOMIC DNA]</scope>
    <source>
        <strain evidence="2">ATCC BAA-855 / HW-1</strain>
    </source>
</reference>
<evidence type="ECO:0000313" key="2">
    <source>
        <dbReference type="Proteomes" id="UP000000488"/>
    </source>
</evidence>
<dbReference type="HOGENOM" id="CLU_3366011_0_0_7"/>